<keyword evidence="11" id="KW-1185">Reference proteome</keyword>
<dbReference type="EMBL" id="RQTK01000657">
    <property type="protein sequence ID" value="RUS76512.1"/>
    <property type="molecule type" value="Genomic_DNA"/>
</dbReference>
<dbReference type="SUPFAM" id="SSF56112">
    <property type="entry name" value="Protein kinase-like (PK-like)"/>
    <property type="match status" value="1"/>
</dbReference>
<dbReference type="InterPro" id="IPR011009">
    <property type="entry name" value="Kinase-like_dom_sf"/>
</dbReference>
<evidence type="ECO:0000256" key="6">
    <source>
        <dbReference type="ARBA" id="ARBA00022840"/>
    </source>
</evidence>
<dbReference type="Proteomes" id="UP000271974">
    <property type="component" value="Unassembled WGS sequence"/>
</dbReference>
<evidence type="ECO:0000256" key="1">
    <source>
        <dbReference type="ARBA" id="ARBA00012513"/>
    </source>
</evidence>
<name>A0A3S1AZZ2_ELYCH</name>
<dbReference type="Gene3D" id="1.10.510.10">
    <property type="entry name" value="Transferase(Phosphotransferase) domain 1"/>
    <property type="match status" value="1"/>
</dbReference>
<feature type="domain" description="Protein kinase" evidence="9">
    <location>
        <begin position="1"/>
        <end position="144"/>
    </location>
</feature>
<dbReference type="STRING" id="188477.A0A3S1AZZ2"/>
<evidence type="ECO:0000256" key="7">
    <source>
        <dbReference type="ARBA" id="ARBA00047899"/>
    </source>
</evidence>
<dbReference type="InterPro" id="IPR008271">
    <property type="entry name" value="Ser/Thr_kinase_AS"/>
</dbReference>
<evidence type="ECO:0000256" key="3">
    <source>
        <dbReference type="ARBA" id="ARBA00022679"/>
    </source>
</evidence>
<dbReference type="PANTHER" id="PTHR44329">
    <property type="entry name" value="SERINE/THREONINE-PROTEIN KINASE TNNI3K-RELATED"/>
    <property type="match status" value="1"/>
</dbReference>
<dbReference type="AlphaFoldDB" id="A0A3S1AZZ2"/>
<keyword evidence="3" id="KW-0808">Transferase</keyword>
<dbReference type="PANTHER" id="PTHR44329:SF285">
    <property type="entry name" value="V-MOS MOLONEY MURINE SARCOMA VIRAL ONCO HOMOLOG"/>
    <property type="match status" value="1"/>
</dbReference>
<dbReference type="OrthoDB" id="4062651at2759"/>
<dbReference type="SMART" id="SM00220">
    <property type="entry name" value="S_TKc"/>
    <property type="match status" value="1"/>
</dbReference>
<evidence type="ECO:0000256" key="8">
    <source>
        <dbReference type="ARBA" id="ARBA00048679"/>
    </source>
</evidence>
<dbReference type="GO" id="GO:0005524">
    <property type="term" value="F:ATP binding"/>
    <property type="evidence" value="ECO:0007669"/>
    <property type="project" value="UniProtKB-KW"/>
</dbReference>
<dbReference type="InterPro" id="IPR001245">
    <property type="entry name" value="Ser-Thr/Tyr_kinase_cat_dom"/>
</dbReference>
<keyword evidence="6" id="KW-0067">ATP-binding</keyword>
<reference evidence="10 11" key="1">
    <citation type="submission" date="2019-01" db="EMBL/GenBank/DDBJ databases">
        <title>A draft genome assembly of the solar-powered sea slug Elysia chlorotica.</title>
        <authorList>
            <person name="Cai H."/>
            <person name="Li Q."/>
            <person name="Fang X."/>
            <person name="Li J."/>
            <person name="Curtis N.E."/>
            <person name="Altenburger A."/>
            <person name="Shibata T."/>
            <person name="Feng M."/>
            <person name="Maeda T."/>
            <person name="Schwartz J.A."/>
            <person name="Shigenobu S."/>
            <person name="Lundholm N."/>
            <person name="Nishiyama T."/>
            <person name="Yang H."/>
            <person name="Hasebe M."/>
            <person name="Li S."/>
            <person name="Pierce S.K."/>
            <person name="Wang J."/>
        </authorList>
    </citation>
    <scope>NUCLEOTIDE SEQUENCE [LARGE SCALE GENOMIC DNA]</scope>
    <source>
        <strain evidence="10">EC2010</strain>
        <tissue evidence="10">Whole organism of an adult</tissue>
    </source>
</reference>
<keyword evidence="5" id="KW-0418">Kinase</keyword>
<evidence type="ECO:0000313" key="11">
    <source>
        <dbReference type="Proteomes" id="UP000271974"/>
    </source>
</evidence>
<evidence type="ECO:0000256" key="4">
    <source>
        <dbReference type="ARBA" id="ARBA00022741"/>
    </source>
</evidence>
<feature type="non-terminal residue" evidence="10">
    <location>
        <position position="144"/>
    </location>
</feature>
<dbReference type="PROSITE" id="PS50011">
    <property type="entry name" value="PROTEIN_KINASE_DOM"/>
    <property type="match status" value="1"/>
</dbReference>
<comment type="catalytic activity">
    <reaction evidence="8">
        <text>L-seryl-[protein] + ATP = O-phospho-L-seryl-[protein] + ADP + H(+)</text>
        <dbReference type="Rhea" id="RHEA:17989"/>
        <dbReference type="Rhea" id="RHEA-COMP:9863"/>
        <dbReference type="Rhea" id="RHEA-COMP:11604"/>
        <dbReference type="ChEBI" id="CHEBI:15378"/>
        <dbReference type="ChEBI" id="CHEBI:29999"/>
        <dbReference type="ChEBI" id="CHEBI:30616"/>
        <dbReference type="ChEBI" id="CHEBI:83421"/>
        <dbReference type="ChEBI" id="CHEBI:456216"/>
        <dbReference type="EC" id="2.7.11.1"/>
    </reaction>
</comment>
<evidence type="ECO:0000313" key="10">
    <source>
        <dbReference type="EMBL" id="RUS76512.1"/>
    </source>
</evidence>
<evidence type="ECO:0000259" key="9">
    <source>
        <dbReference type="PROSITE" id="PS50011"/>
    </source>
</evidence>
<dbReference type="GO" id="GO:0004674">
    <property type="term" value="F:protein serine/threonine kinase activity"/>
    <property type="evidence" value="ECO:0007669"/>
    <property type="project" value="UniProtKB-KW"/>
</dbReference>
<dbReference type="PROSITE" id="PS00108">
    <property type="entry name" value="PROTEIN_KINASE_ST"/>
    <property type="match status" value="1"/>
</dbReference>
<keyword evidence="2" id="KW-0723">Serine/threonine-protein kinase</keyword>
<comment type="caution">
    <text evidence="10">The sequence shown here is derived from an EMBL/GenBank/DDBJ whole genome shotgun (WGS) entry which is preliminary data.</text>
</comment>
<proteinExistence type="predicted"/>
<protein>
    <recommendedName>
        <fullName evidence="1">non-specific serine/threonine protein kinase</fullName>
        <ecNumber evidence="1">2.7.11.1</ecNumber>
    </recommendedName>
</protein>
<keyword evidence="4" id="KW-0547">Nucleotide-binding</keyword>
<dbReference type="InterPro" id="IPR000719">
    <property type="entry name" value="Prot_kinase_dom"/>
</dbReference>
<evidence type="ECO:0000256" key="5">
    <source>
        <dbReference type="ARBA" id="ARBA00022777"/>
    </source>
</evidence>
<sequence length="144" mass="16157">GELHGLPVAIKVVQKRRGSGIHREILQAERLAFSLKLRHANIVHIVGVNVCDSLRGEALIIMELVSSRTLQTVLDDSSMVISPGQRLRFGIEMCAALRYLHRYQLVHLDVKPQNVLLGDDARCKLADFGNLTRTRPDLPREDTD</sequence>
<dbReference type="InterPro" id="IPR051681">
    <property type="entry name" value="Ser/Thr_Kinases-Pseudokinases"/>
</dbReference>
<dbReference type="Pfam" id="PF07714">
    <property type="entry name" value="PK_Tyr_Ser-Thr"/>
    <property type="match status" value="1"/>
</dbReference>
<feature type="non-terminal residue" evidence="10">
    <location>
        <position position="1"/>
    </location>
</feature>
<accession>A0A3S1AZZ2</accession>
<dbReference type="EC" id="2.7.11.1" evidence="1"/>
<gene>
    <name evidence="10" type="ORF">EGW08_015737</name>
</gene>
<comment type="catalytic activity">
    <reaction evidence="7">
        <text>L-threonyl-[protein] + ATP = O-phospho-L-threonyl-[protein] + ADP + H(+)</text>
        <dbReference type="Rhea" id="RHEA:46608"/>
        <dbReference type="Rhea" id="RHEA-COMP:11060"/>
        <dbReference type="Rhea" id="RHEA-COMP:11605"/>
        <dbReference type="ChEBI" id="CHEBI:15378"/>
        <dbReference type="ChEBI" id="CHEBI:30013"/>
        <dbReference type="ChEBI" id="CHEBI:30616"/>
        <dbReference type="ChEBI" id="CHEBI:61977"/>
        <dbReference type="ChEBI" id="CHEBI:456216"/>
        <dbReference type="EC" id="2.7.11.1"/>
    </reaction>
</comment>
<organism evidence="10 11">
    <name type="scientific">Elysia chlorotica</name>
    <name type="common">Eastern emerald elysia</name>
    <name type="synonym">Sea slug</name>
    <dbReference type="NCBI Taxonomy" id="188477"/>
    <lineage>
        <taxon>Eukaryota</taxon>
        <taxon>Metazoa</taxon>
        <taxon>Spiralia</taxon>
        <taxon>Lophotrochozoa</taxon>
        <taxon>Mollusca</taxon>
        <taxon>Gastropoda</taxon>
        <taxon>Heterobranchia</taxon>
        <taxon>Euthyneura</taxon>
        <taxon>Panpulmonata</taxon>
        <taxon>Sacoglossa</taxon>
        <taxon>Placobranchoidea</taxon>
        <taxon>Plakobranchidae</taxon>
        <taxon>Elysia</taxon>
    </lineage>
</organism>
<evidence type="ECO:0000256" key="2">
    <source>
        <dbReference type="ARBA" id="ARBA00022527"/>
    </source>
</evidence>